<keyword evidence="1" id="KW-0812">Transmembrane</keyword>
<reference evidence="3 4" key="1">
    <citation type="submission" date="2018-03" db="EMBL/GenBank/DDBJ databases">
        <title>Genomic Encyclopedia of Archaeal and Bacterial Type Strains, Phase II (KMG-II): from individual species to whole genera.</title>
        <authorList>
            <person name="Goeker M."/>
        </authorList>
    </citation>
    <scope>NUCLEOTIDE SEQUENCE [LARGE SCALE GENOMIC DNA]</scope>
    <source>
        <strain evidence="3 4">DSM 44946</strain>
    </source>
</reference>
<keyword evidence="4" id="KW-1185">Reference proteome</keyword>
<dbReference type="AlphaFoldDB" id="A0A2T0LEB9"/>
<sequence length="115" mass="13288">MFGSRNYYRKTLLLLAIGILICGAYSLSDRLKWIDSLFLIGLLYLVVAGAVTVWKGGFFRVFIMGFRRQFGRWEDDFHEPDDPPDSPQKSRPWIIPAFFTAGLFHIILSILLLFL</sequence>
<proteinExistence type="predicted"/>
<dbReference type="EMBL" id="PVNE01000015">
    <property type="protein sequence ID" value="PRX40243.1"/>
    <property type="molecule type" value="Genomic_DNA"/>
</dbReference>
<keyword evidence="1" id="KW-1133">Transmembrane helix</keyword>
<dbReference type="OrthoDB" id="9903269at2"/>
<feature type="domain" description="DUF3899" evidence="2">
    <location>
        <begin position="34"/>
        <end position="114"/>
    </location>
</feature>
<evidence type="ECO:0000259" key="2">
    <source>
        <dbReference type="Pfam" id="PF13038"/>
    </source>
</evidence>
<organism evidence="3 4">
    <name type="scientific">Planifilum fimeticola</name>
    <dbReference type="NCBI Taxonomy" id="201975"/>
    <lineage>
        <taxon>Bacteria</taxon>
        <taxon>Bacillati</taxon>
        <taxon>Bacillota</taxon>
        <taxon>Bacilli</taxon>
        <taxon>Bacillales</taxon>
        <taxon>Thermoactinomycetaceae</taxon>
        <taxon>Planifilum</taxon>
    </lineage>
</organism>
<feature type="transmembrane region" description="Helical" evidence="1">
    <location>
        <begin position="93"/>
        <end position="114"/>
    </location>
</feature>
<accession>A0A2T0LEB9</accession>
<evidence type="ECO:0000313" key="3">
    <source>
        <dbReference type="EMBL" id="PRX40243.1"/>
    </source>
</evidence>
<gene>
    <name evidence="3" type="ORF">CLV97_11540</name>
</gene>
<feature type="transmembrane region" description="Helical" evidence="1">
    <location>
        <begin position="38"/>
        <end position="63"/>
    </location>
</feature>
<evidence type="ECO:0000313" key="4">
    <source>
        <dbReference type="Proteomes" id="UP000237797"/>
    </source>
</evidence>
<keyword evidence="1" id="KW-0472">Membrane</keyword>
<evidence type="ECO:0000256" key="1">
    <source>
        <dbReference type="SAM" id="Phobius"/>
    </source>
</evidence>
<protein>
    <submittedName>
        <fullName evidence="3">Uncharacterized protein DUF3899</fullName>
    </submittedName>
</protein>
<dbReference type="RefSeq" id="WP_106345440.1">
    <property type="nucleotide sequence ID" value="NZ_PVNE01000015.1"/>
</dbReference>
<dbReference type="InterPro" id="IPR025007">
    <property type="entry name" value="DUF3899"/>
</dbReference>
<dbReference type="Pfam" id="PF13038">
    <property type="entry name" value="DUF3899"/>
    <property type="match status" value="1"/>
</dbReference>
<name>A0A2T0LEB9_9BACL</name>
<dbReference type="Proteomes" id="UP000237797">
    <property type="component" value="Unassembled WGS sequence"/>
</dbReference>
<comment type="caution">
    <text evidence="3">The sequence shown here is derived from an EMBL/GenBank/DDBJ whole genome shotgun (WGS) entry which is preliminary data.</text>
</comment>